<dbReference type="Proteomes" id="UP000178747">
    <property type="component" value="Unassembled WGS sequence"/>
</dbReference>
<name>A0A1G1Y7M7_9BACT</name>
<dbReference type="PROSITE" id="PS51707">
    <property type="entry name" value="CYTH"/>
    <property type="match status" value="1"/>
</dbReference>
<dbReference type="SUPFAM" id="SSF55154">
    <property type="entry name" value="CYTH-like phosphatases"/>
    <property type="match status" value="1"/>
</dbReference>
<dbReference type="Gene3D" id="2.40.320.10">
    <property type="entry name" value="Hypothetical Protein Pfu-838710-001"/>
    <property type="match status" value="1"/>
</dbReference>
<proteinExistence type="predicted"/>
<evidence type="ECO:0000313" key="3">
    <source>
        <dbReference type="Proteomes" id="UP000178747"/>
    </source>
</evidence>
<gene>
    <name evidence="2" type="ORF">A3J62_00830</name>
</gene>
<dbReference type="PANTHER" id="PTHR21028:SF2">
    <property type="entry name" value="CYTH DOMAIN-CONTAINING PROTEIN"/>
    <property type="match status" value="1"/>
</dbReference>
<dbReference type="CDD" id="cd07890">
    <property type="entry name" value="CYTH-like_AC_IV-like"/>
    <property type="match status" value="1"/>
</dbReference>
<dbReference type="InterPro" id="IPR023577">
    <property type="entry name" value="CYTH_domain"/>
</dbReference>
<dbReference type="InterPro" id="IPR033469">
    <property type="entry name" value="CYTH-like_dom_sf"/>
</dbReference>
<dbReference type="SMART" id="SM01118">
    <property type="entry name" value="CYTH"/>
    <property type="match status" value="1"/>
</dbReference>
<dbReference type="AlphaFoldDB" id="A0A1G1Y7M7"/>
<dbReference type="EMBL" id="MHIH01000019">
    <property type="protein sequence ID" value="OGY47740.1"/>
    <property type="molecule type" value="Genomic_DNA"/>
</dbReference>
<accession>A0A1G1Y7M7</accession>
<dbReference type="PANTHER" id="PTHR21028">
    <property type="entry name" value="SI:CH211-156B7.4"/>
    <property type="match status" value="1"/>
</dbReference>
<comment type="caution">
    <text evidence="2">The sequence shown here is derived from an EMBL/GenBank/DDBJ whole genome shotgun (WGS) entry which is preliminary data.</text>
</comment>
<sequence length="202" mass="22294">MTTGDTRLEIETKIPLLDLDPGSLADRITELGGIAKKPWHLRDGTLFDTPDQQLFRAGKLLRLGVANGIVSVTAKKRVAIEDGILIREEQYFTVESSASTVAEVLKMLGYSPFFRYQKLAVTFVLPDQTKVAIDQTALGNFVEIEVLSTSLVMPAIKVRIIEVTQFLGLNPADFISQSYLELQIAKCAKRGVPLEDCLLPKS</sequence>
<dbReference type="Pfam" id="PF01928">
    <property type="entry name" value="CYTH"/>
    <property type="match status" value="1"/>
</dbReference>
<reference evidence="2 3" key="1">
    <citation type="journal article" date="2016" name="Nat. Commun.">
        <title>Thousands of microbial genomes shed light on interconnected biogeochemical processes in an aquifer system.</title>
        <authorList>
            <person name="Anantharaman K."/>
            <person name="Brown C.T."/>
            <person name="Hug L.A."/>
            <person name="Sharon I."/>
            <person name="Castelle C.J."/>
            <person name="Probst A.J."/>
            <person name="Thomas B.C."/>
            <person name="Singh A."/>
            <person name="Wilkins M.J."/>
            <person name="Karaoz U."/>
            <person name="Brodie E.L."/>
            <person name="Williams K.H."/>
            <person name="Hubbard S.S."/>
            <person name="Banfield J.F."/>
        </authorList>
    </citation>
    <scope>NUCLEOTIDE SEQUENCE [LARGE SCALE GENOMIC DNA]</scope>
</reference>
<feature type="domain" description="CYTH" evidence="1">
    <location>
        <begin position="7"/>
        <end position="185"/>
    </location>
</feature>
<evidence type="ECO:0000259" key="1">
    <source>
        <dbReference type="PROSITE" id="PS51707"/>
    </source>
</evidence>
<evidence type="ECO:0000313" key="2">
    <source>
        <dbReference type="EMBL" id="OGY47740.1"/>
    </source>
</evidence>
<protein>
    <recommendedName>
        <fullName evidence="1">CYTH domain-containing protein</fullName>
    </recommendedName>
</protein>
<dbReference type="InterPro" id="IPR008173">
    <property type="entry name" value="Adenylyl_cyclase_CyaB"/>
</dbReference>
<organism evidence="2 3">
    <name type="scientific">Candidatus Buchananbacteria bacterium RIFCSPHIGHO2_02_FULL_38_8</name>
    <dbReference type="NCBI Taxonomy" id="1797538"/>
    <lineage>
        <taxon>Bacteria</taxon>
        <taxon>Candidatus Buchananiibacteriota</taxon>
    </lineage>
</organism>